<keyword evidence="1" id="KW-1133">Transmembrane helix</keyword>
<name>A0ABY9KYU2_9BACI</name>
<evidence type="ECO:0000313" key="2">
    <source>
        <dbReference type="EMBL" id="WLV25980.1"/>
    </source>
</evidence>
<protein>
    <submittedName>
        <fullName evidence="2">DNA-binding protein</fullName>
    </submittedName>
</protein>
<dbReference type="RefSeq" id="WP_348029770.1">
    <property type="nucleotide sequence ID" value="NZ_CP129113.1"/>
</dbReference>
<dbReference type="GO" id="GO:0003677">
    <property type="term" value="F:DNA binding"/>
    <property type="evidence" value="ECO:0007669"/>
    <property type="project" value="UniProtKB-KW"/>
</dbReference>
<proteinExistence type="predicted"/>
<keyword evidence="2" id="KW-0238">DNA-binding</keyword>
<gene>
    <name evidence="2" type="ORF">QR721_03255</name>
</gene>
<keyword evidence="1" id="KW-0812">Transmembrane</keyword>
<dbReference type="Proteomes" id="UP001180087">
    <property type="component" value="Chromosome"/>
</dbReference>
<evidence type="ECO:0000313" key="3">
    <source>
        <dbReference type="Proteomes" id="UP001180087"/>
    </source>
</evidence>
<evidence type="ECO:0000256" key="1">
    <source>
        <dbReference type="SAM" id="Phobius"/>
    </source>
</evidence>
<organism evidence="2 3">
    <name type="scientific">Aciduricibacillus chroicocephali</name>
    <dbReference type="NCBI Taxonomy" id="3054939"/>
    <lineage>
        <taxon>Bacteria</taxon>
        <taxon>Bacillati</taxon>
        <taxon>Bacillota</taxon>
        <taxon>Bacilli</taxon>
        <taxon>Bacillales</taxon>
        <taxon>Bacillaceae</taxon>
        <taxon>Aciduricibacillus</taxon>
    </lineage>
</organism>
<accession>A0ABY9KYU2</accession>
<feature type="transmembrane region" description="Helical" evidence="1">
    <location>
        <begin position="35"/>
        <end position="54"/>
    </location>
</feature>
<feature type="transmembrane region" description="Helical" evidence="1">
    <location>
        <begin position="110"/>
        <end position="136"/>
    </location>
</feature>
<dbReference type="EMBL" id="CP129113">
    <property type="protein sequence ID" value="WLV25980.1"/>
    <property type="molecule type" value="Genomic_DNA"/>
</dbReference>
<keyword evidence="3" id="KW-1185">Reference proteome</keyword>
<reference evidence="2" key="1">
    <citation type="submission" date="2023-06" db="EMBL/GenBank/DDBJ databases">
        <title>A Treasure from Seagulls: Isolation and Description of Aciduricobacillus qingdaonensis gen. nov., sp. nov., a Rare Obligately Uric Acid-utilizing Member in the Family Bacillaceae.</title>
        <authorList>
            <person name="Liu W."/>
            <person name="Wang B."/>
        </authorList>
    </citation>
    <scope>NUCLEOTIDE SEQUENCE</scope>
    <source>
        <strain evidence="2">44XB</strain>
    </source>
</reference>
<feature type="transmembrane region" description="Helical" evidence="1">
    <location>
        <begin position="6"/>
        <end position="23"/>
    </location>
</feature>
<keyword evidence="1" id="KW-0472">Membrane</keyword>
<sequence length="587" mass="65535">MFLASILSLILYVVLSVFAIVPARGKAKTKLLKWTGVMFLLLFIFGVMLDYLVLLPLTAINILFANIVMAALGLILIYLIMIANTSVGTKRKNKNTTDTSEEGFGVNKRFGILAIVFLVILILAVPTTLIVNISALGSTYKSIPKKAEEEAKPMDKEETPITVSPEFARNKIQKSMSSVPNTQFYDLGKLQVQKVGEDIVYIAPVEFTGFWKWIRGKETEGYFRISATNVNAQPQFVEKKMSYTNSSYLNKYVDRRIYASYPFHIQIGEPQLEVDEHGKPWYVQTIYRPIGLSNKPDMKNMYAAVVNPVTGMVKKYRVEDAPAFINGTISSELASDENMYFGKYVHGWLNSVFGKRDVKIPNESGTETHVTPIFNEDGDMLYFTDMASPKKNIDSALGYTLINARTGELTYYNGKKNNGIMDSKGAKEIVNKEFPEKKWRGSMPILYNIDGNSTWVVNVLDPNGLFKKYAYIKADDADFVVFGDNAKETLEAYRLQLAQDPGNVEATGGSNLKSREGTVSRLLVTNQKNGQAVQFILKGDKTIYTVSAGAEPLAIFMEKGDKVKFKANIRDNSIGLVEEIKISGLTD</sequence>
<feature type="transmembrane region" description="Helical" evidence="1">
    <location>
        <begin position="60"/>
        <end position="83"/>
    </location>
</feature>